<dbReference type="Pfam" id="PF01757">
    <property type="entry name" value="Acyl_transf_3"/>
    <property type="match status" value="1"/>
</dbReference>
<dbReference type="InterPro" id="IPR006621">
    <property type="entry name" value="Nose-resist-to-fluoxetine_N"/>
</dbReference>
<evidence type="ECO:0000256" key="1">
    <source>
        <dbReference type="SAM" id="MobiDB-lite"/>
    </source>
</evidence>
<dbReference type="Pfam" id="PF20146">
    <property type="entry name" value="NRF"/>
    <property type="match status" value="1"/>
</dbReference>
<dbReference type="Proteomes" id="UP000694941">
    <property type="component" value="Unplaced"/>
</dbReference>
<dbReference type="PANTHER" id="PTHR11161">
    <property type="entry name" value="O-ACYLTRANSFERASE"/>
    <property type="match status" value="1"/>
</dbReference>
<dbReference type="InterPro" id="IPR052728">
    <property type="entry name" value="O2_lipid_transport_reg"/>
</dbReference>
<proteinExistence type="predicted"/>
<keyword evidence="2" id="KW-0472">Membrane</keyword>
<keyword evidence="2" id="KW-1133">Transmembrane helix</keyword>
<organism evidence="5 6">
    <name type="scientific">Limulus polyphemus</name>
    <name type="common">Atlantic horseshoe crab</name>
    <dbReference type="NCBI Taxonomy" id="6850"/>
    <lineage>
        <taxon>Eukaryota</taxon>
        <taxon>Metazoa</taxon>
        <taxon>Ecdysozoa</taxon>
        <taxon>Arthropoda</taxon>
        <taxon>Chelicerata</taxon>
        <taxon>Merostomata</taxon>
        <taxon>Xiphosura</taxon>
        <taxon>Limulidae</taxon>
        <taxon>Limulus</taxon>
    </lineage>
</organism>
<name>A0ABM1SUA3_LIMPO</name>
<accession>A0ABM1SUA3</accession>
<feature type="transmembrane region" description="Helical" evidence="2">
    <location>
        <begin position="318"/>
        <end position="341"/>
    </location>
</feature>
<dbReference type="GeneID" id="106463876"/>
<feature type="domain" description="Nose resistant-to-fluoxetine protein N-terminal" evidence="4">
    <location>
        <begin position="1"/>
        <end position="82"/>
    </location>
</feature>
<reference evidence="6" key="1">
    <citation type="submission" date="2025-08" db="UniProtKB">
        <authorList>
            <consortium name="RefSeq"/>
        </authorList>
    </citation>
    <scope>IDENTIFICATION</scope>
    <source>
        <tissue evidence="6">Muscle</tissue>
    </source>
</reference>
<feature type="transmembrane region" description="Helical" evidence="2">
    <location>
        <begin position="280"/>
        <end position="298"/>
    </location>
</feature>
<feature type="domain" description="Acyltransferase 3" evidence="3">
    <location>
        <begin position="277"/>
        <end position="466"/>
    </location>
</feature>
<feature type="transmembrane region" description="Helical" evidence="2">
    <location>
        <begin position="432"/>
        <end position="459"/>
    </location>
</feature>
<evidence type="ECO:0000259" key="4">
    <source>
        <dbReference type="Pfam" id="PF20146"/>
    </source>
</evidence>
<keyword evidence="2" id="KW-0812">Transmembrane</keyword>
<feature type="transmembrane region" description="Helical" evidence="2">
    <location>
        <begin position="123"/>
        <end position="146"/>
    </location>
</feature>
<protein>
    <submittedName>
        <fullName evidence="6">O-acyltransferase like protein-like</fullName>
    </submittedName>
</protein>
<gene>
    <name evidence="6" type="primary">LOC106463876</name>
</gene>
<sequence>MGKPPSGIFKGNFMWIGSYKECVDVEVPQVAVNVSDISHVFGDFSGQYCLSNWGLQFSKAVSIPVTVGLCLPSSCKNDAIQKEVSTLWKIIGSSSSLKRKMKSVSLSSVTCKSHSIPWKAADIVALVLYSFMGALLVVGTSYDVIIKLIFEKTKQKQYSTDEPGQADSLVKCSEPTPDHSGSENNSSVPHPVDLSNPECDNTTNTLYAESEGSISKQAAALDSNQHQIVVPCTEKLISKETLYSPGIIGKILLCFSVYANGAKILDATPPKGHLGCVHGIRFLSMTWVILGHTYAFGYPFFENTLEGLKLVDKWTFQVILQGTFSVDTFFLLSGLLITYLYLKEINKGGKINWIYFYVHRFWRLTPPFMLLLAFDAVLWKHLGSGPYWPEEGMEGTKCSKYWWRNLLYINNMWNATEMCMGWTWYLANDMQFYIISPLFLAFFNSHSIISLIIVGALMITCWTSTGVLSSIHEITAAIQLDKDADPNVAQRM</sequence>
<evidence type="ECO:0000259" key="3">
    <source>
        <dbReference type="Pfam" id="PF01757"/>
    </source>
</evidence>
<dbReference type="InterPro" id="IPR002656">
    <property type="entry name" value="Acyl_transf_3_dom"/>
</dbReference>
<feature type="region of interest" description="Disordered" evidence="1">
    <location>
        <begin position="160"/>
        <end position="195"/>
    </location>
</feature>
<dbReference type="RefSeq" id="XP_022247209.1">
    <property type="nucleotide sequence ID" value="XM_022391501.1"/>
</dbReference>
<evidence type="ECO:0000256" key="2">
    <source>
        <dbReference type="SAM" id="Phobius"/>
    </source>
</evidence>
<keyword evidence="5" id="KW-1185">Reference proteome</keyword>
<evidence type="ECO:0000313" key="6">
    <source>
        <dbReference type="RefSeq" id="XP_022247209.1"/>
    </source>
</evidence>
<feature type="transmembrane region" description="Helical" evidence="2">
    <location>
        <begin position="361"/>
        <end position="379"/>
    </location>
</feature>
<evidence type="ECO:0000313" key="5">
    <source>
        <dbReference type="Proteomes" id="UP000694941"/>
    </source>
</evidence>
<dbReference type="PANTHER" id="PTHR11161:SF0">
    <property type="entry name" value="O-ACYLTRANSFERASE LIKE PROTEIN"/>
    <property type="match status" value="1"/>
</dbReference>